<dbReference type="EMBL" id="GL732863">
    <property type="protein sequence ID" value="EFX64206.1"/>
    <property type="molecule type" value="Genomic_DNA"/>
</dbReference>
<gene>
    <name evidence="2" type="ORF">DAPPUDRAFT_334481</name>
</gene>
<evidence type="ECO:0000313" key="2">
    <source>
        <dbReference type="EMBL" id="EFX64206.1"/>
    </source>
</evidence>
<reference evidence="2 3" key="1">
    <citation type="journal article" date="2011" name="Science">
        <title>The ecoresponsive genome of Daphnia pulex.</title>
        <authorList>
            <person name="Colbourne J.K."/>
            <person name="Pfrender M.E."/>
            <person name="Gilbert D."/>
            <person name="Thomas W.K."/>
            <person name="Tucker A."/>
            <person name="Oakley T.H."/>
            <person name="Tokishita S."/>
            <person name="Aerts A."/>
            <person name="Arnold G.J."/>
            <person name="Basu M.K."/>
            <person name="Bauer D.J."/>
            <person name="Caceres C.E."/>
            <person name="Carmel L."/>
            <person name="Casola C."/>
            <person name="Choi J.H."/>
            <person name="Detter J.C."/>
            <person name="Dong Q."/>
            <person name="Dusheyko S."/>
            <person name="Eads B.D."/>
            <person name="Frohlich T."/>
            <person name="Geiler-Samerotte K.A."/>
            <person name="Gerlach D."/>
            <person name="Hatcher P."/>
            <person name="Jogdeo S."/>
            <person name="Krijgsveld J."/>
            <person name="Kriventseva E.V."/>
            <person name="Kultz D."/>
            <person name="Laforsch C."/>
            <person name="Lindquist E."/>
            <person name="Lopez J."/>
            <person name="Manak J.R."/>
            <person name="Muller J."/>
            <person name="Pangilinan J."/>
            <person name="Patwardhan R.P."/>
            <person name="Pitluck S."/>
            <person name="Pritham E.J."/>
            <person name="Rechtsteiner A."/>
            <person name="Rho M."/>
            <person name="Rogozin I.B."/>
            <person name="Sakarya O."/>
            <person name="Salamov A."/>
            <person name="Schaack S."/>
            <person name="Shapiro H."/>
            <person name="Shiga Y."/>
            <person name="Skalitzky C."/>
            <person name="Smith Z."/>
            <person name="Souvorov A."/>
            <person name="Sung W."/>
            <person name="Tang Z."/>
            <person name="Tsuchiya D."/>
            <person name="Tu H."/>
            <person name="Vos H."/>
            <person name="Wang M."/>
            <person name="Wolf Y.I."/>
            <person name="Yamagata H."/>
            <person name="Yamada T."/>
            <person name="Ye Y."/>
            <person name="Shaw J.R."/>
            <person name="Andrews J."/>
            <person name="Crease T.J."/>
            <person name="Tang H."/>
            <person name="Lucas S.M."/>
            <person name="Robertson H.M."/>
            <person name="Bork P."/>
            <person name="Koonin E.V."/>
            <person name="Zdobnov E.M."/>
            <person name="Grigoriev I.V."/>
            <person name="Lynch M."/>
            <person name="Boore J.L."/>
        </authorList>
    </citation>
    <scope>NUCLEOTIDE SEQUENCE [LARGE SCALE GENOMIC DNA]</scope>
</reference>
<name>E9HVM7_DAPPU</name>
<evidence type="ECO:0000313" key="3">
    <source>
        <dbReference type="Proteomes" id="UP000000305"/>
    </source>
</evidence>
<dbReference type="Proteomes" id="UP000000305">
    <property type="component" value="Unassembled WGS sequence"/>
</dbReference>
<feature type="region of interest" description="Disordered" evidence="1">
    <location>
        <begin position="1"/>
        <end position="42"/>
    </location>
</feature>
<dbReference type="AlphaFoldDB" id="E9HVM7"/>
<organism evidence="2 3">
    <name type="scientific">Daphnia pulex</name>
    <name type="common">Water flea</name>
    <dbReference type="NCBI Taxonomy" id="6669"/>
    <lineage>
        <taxon>Eukaryota</taxon>
        <taxon>Metazoa</taxon>
        <taxon>Ecdysozoa</taxon>
        <taxon>Arthropoda</taxon>
        <taxon>Crustacea</taxon>
        <taxon>Branchiopoda</taxon>
        <taxon>Diplostraca</taxon>
        <taxon>Cladocera</taxon>
        <taxon>Anomopoda</taxon>
        <taxon>Daphniidae</taxon>
        <taxon>Daphnia</taxon>
    </lineage>
</organism>
<feature type="compositionally biased region" description="Basic and acidic residues" evidence="1">
    <location>
        <begin position="100"/>
        <end position="121"/>
    </location>
</feature>
<dbReference type="InParanoid" id="E9HVM7"/>
<protein>
    <submittedName>
        <fullName evidence="2">Uncharacterized protein</fullName>
    </submittedName>
</protein>
<keyword evidence="3" id="KW-1185">Reference proteome</keyword>
<proteinExistence type="predicted"/>
<accession>E9HVM7</accession>
<dbReference type="HOGENOM" id="CLU_167781_0_0_1"/>
<dbReference type="PhylomeDB" id="E9HVM7"/>
<sequence>MCNLPFRCGDEHPYMTESCPNYPTEEDSTEENSDGEHNYDWPSDDGSFHQQVWWDETEDLDYHYGSQEDTDDSMAELKISFAASTIDLTMDEDINLVEGDEGRKVKRLSDDRTESKRQKLD</sequence>
<dbReference type="KEGG" id="dpx:DAPPUDRAFT_334481"/>
<feature type="compositionally biased region" description="Acidic residues" evidence="1">
    <location>
        <begin position="24"/>
        <end position="33"/>
    </location>
</feature>
<feature type="region of interest" description="Disordered" evidence="1">
    <location>
        <begin position="97"/>
        <end position="121"/>
    </location>
</feature>
<evidence type="ECO:0000256" key="1">
    <source>
        <dbReference type="SAM" id="MobiDB-lite"/>
    </source>
</evidence>